<evidence type="ECO:0000256" key="6">
    <source>
        <dbReference type="ARBA" id="ARBA00023316"/>
    </source>
</evidence>
<keyword evidence="10" id="KW-1185">Reference proteome</keyword>
<dbReference type="GO" id="GO:0005886">
    <property type="term" value="C:plasma membrane"/>
    <property type="evidence" value="ECO:0007669"/>
    <property type="project" value="UniProtKB-SubCell"/>
</dbReference>
<feature type="compositionally biased region" description="Basic and acidic residues" evidence="8">
    <location>
        <begin position="34"/>
        <end position="54"/>
    </location>
</feature>
<evidence type="ECO:0000256" key="8">
    <source>
        <dbReference type="SAM" id="MobiDB-lite"/>
    </source>
</evidence>
<dbReference type="HAMAP" id="MF_02065">
    <property type="entry name" value="MltG"/>
    <property type="match status" value="1"/>
</dbReference>
<evidence type="ECO:0000256" key="5">
    <source>
        <dbReference type="ARBA" id="ARBA00023239"/>
    </source>
</evidence>
<keyword evidence="5 7" id="KW-0456">Lyase</keyword>
<evidence type="ECO:0000256" key="2">
    <source>
        <dbReference type="ARBA" id="ARBA00022692"/>
    </source>
</evidence>
<evidence type="ECO:0000256" key="1">
    <source>
        <dbReference type="ARBA" id="ARBA00022475"/>
    </source>
</evidence>
<keyword evidence="6 7" id="KW-0961">Cell wall biogenesis/degradation</keyword>
<dbReference type="EMBL" id="CP039381">
    <property type="protein sequence ID" value="QCT07379.1"/>
    <property type="molecule type" value="Genomic_DNA"/>
</dbReference>
<organism evidence="9 10">
    <name type="scientific">Ruminococcus bovis</name>
    <dbReference type="NCBI Taxonomy" id="2564099"/>
    <lineage>
        <taxon>Bacteria</taxon>
        <taxon>Bacillati</taxon>
        <taxon>Bacillota</taxon>
        <taxon>Clostridia</taxon>
        <taxon>Eubacteriales</taxon>
        <taxon>Oscillospiraceae</taxon>
        <taxon>Ruminococcus</taxon>
    </lineage>
</organism>
<dbReference type="GO" id="GO:0009252">
    <property type="term" value="P:peptidoglycan biosynthetic process"/>
    <property type="evidence" value="ECO:0007669"/>
    <property type="project" value="UniProtKB-UniRule"/>
</dbReference>
<evidence type="ECO:0000313" key="9">
    <source>
        <dbReference type="EMBL" id="QCT07379.1"/>
    </source>
</evidence>
<gene>
    <name evidence="7 9" type="primary">mltG</name>
    <name evidence="9" type="ORF">E5Z56_08420</name>
</gene>
<dbReference type="RefSeq" id="WP_138157403.1">
    <property type="nucleotide sequence ID" value="NZ_CP039381.1"/>
</dbReference>
<dbReference type="GO" id="GO:0071555">
    <property type="term" value="P:cell wall organization"/>
    <property type="evidence" value="ECO:0007669"/>
    <property type="project" value="UniProtKB-KW"/>
</dbReference>
<comment type="catalytic activity">
    <reaction evidence="7">
        <text>a peptidoglycan chain = a peptidoglycan chain with N-acetyl-1,6-anhydromuramyl-[peptide] at the reducing end + a peptidoglycan chain with N-acetylglucosamine at the non-reducing end.</text>
        <dbReference type="EC" id="4.2.2.29"/>
    </reaction>
</comment>
<dbReference type="PANTHER" id="PTHR30518:SF2">
    <property type="entry name" value="ENDOLYTIC MUREIN TRANSGLYCOSYLASE"/>
    <property type="match status" value="1"/>
</dbReference>
<protein>
    <recommendedName>
        <fullName evidence="7">Endolytic murein transglycosylase</fullName>
        <ecNumber evidence="7">4.2.2.29</ecNumber>
    </recommendedName>
    <alternativeName>
        <fullName evidence="7">Peptidoglycan lytic transglycosylase</fullName>
    </alternativeName>
    <alternativeName>
        <fullName evidence="7">Peptidoglycan polymerization terminase</fullName>
    </alternativeName>
</protein>
<comment type="function">
    <text evidence="7">Functions as a peptidoglycan terminase that cleaves nascent peptidoglycan strands endolytically to terminate their elongation.</text>
</comment>
<evidence type="ECO:0000313" key="10">
    <source>
        <dbReference type="Proteomes" id="UP000301475"/>
    </source>
</evidence>
<evidence type="ECO:0000256" key="3">
    <source>
        <dbReference type="ARBA" id="ARBA00022989"/>
    </source>
</evidence>
<dbReference type="NCBIfam" id="TIGR00247">
    <property type="entry name" value="endolytic transglycosylase MltG"/>
    <property type="match status" value="1"/>
</dbReference>
<keyword evidence="2 7" id="KW-0812">Transmembrane</keyword>
<name>A0A4P8XYS6_9FIRM</name>
<feature type="site" description="Important for catalytic activity" evidence="7">
    <location>
        <position position="346"/>
    </location>
</feature>
<dbReference type="Pfam" id="PF02618">
    <property type="entry name" value="YceG"/>
    <property type="match status" value="1"/>
</dbReference>
<sequence length="467" mass="53676">MSNNNFENEELRLKKEREKKVASFHLHIDEDELDRPYHKREERPRRQRAEREPMPRLTDSQELNSFSGGKTRAEVEKDMKKADKKHQKEAKKREKRKSKKNKRIFTIIWLVMVIMAGVVLSKYMLTGVDDLLAISRPEANEVTVKISKTDTFDDVIDKLYDKGVIKDKKFFKFYGSMKHVDKYLEHGTIKLKTNQDYEAIINTLESPYENVKSVEVQITEGMNINEIANKLVKKKVLSDKDEFLSLCNSDQFDDDYAFLKVLGKAKSNGRYYKLEGYLYPDTYTFYENEDPSLTVSRMLSNFAEKNVNTLSKADGYSKKVSVEDRAEDTGYTFDQIMTIASLIQAEAADKDDMYNVSSVIHNRLDSGNASEFAKLGLDSTIYYPYRDAKHVPASKGGKKYSSKYNTYKIKGLPSGPICNPSSEAIEAAIYPNSTSYYYFCHDTKTGQAYYASTAEEHEYNLSISGNK</sequence>
<feature type="compositionally biased region" description="Polar residues" evidence="8">
    <location>
        <begin position="58"/>
        <end position="68"/>
    </location>
</feature>
<feature type="transmembrane region" description="Helical" evidence="7">
    <location>
        <begin position="104"/>
        <end position="125"/>
    </location>
</feature>
<comment type="subcellular location">
    <subcellularLocation>
        <location evidence="7">Cell membrane</location>
        <topology evidence="7">Single-pass membrane protein</topology>
    </subcellularLocation>
</comment>
<keyword evidence="1 7" id="KW-1003">Cell membrane</keyword>
<feature type="compositionally biased region" description="Basic and acidic residues" evidence="8">
    <location>
        <begin position="71"/>
        <end position="81"/>
    </location>
</feature>
<comment type="similarity">
    <text evidence="7">Belongs to the transglycosylase MltG family.</text>
</comment>
<dbReference type="PANTHER" id="PTHR30518">
    <property type="entry name" value="ENDOLYTIC MUREIN TRANSGLYCOSYLASE"/>
    <property type="match status" value="1"/>
</dbReference>
<proteinExistence type="inferred from homology"/>
<keyword evidence="4 7" id="KW-0472">Membrane</keyword>
<evidence type="ECO:0000256" key="7">
    <source>
        <dbReference type="HAMAP-Rule" id="MF_02065"/>
    </source>
</evidence>
<dbReference type="Gene3D" id="3.30.1490.480">
    <property type="entry name" value="Endolytic murein transglycosylase"/>
    <property type="match status" value="1"/>
</dbReference>
<accession>A0A4P8XYS6</accession>
<dbReference type="InterPro" id="IPR003770">
    <property type="entry name" value="MLTG-like"/>
</dbReference>
<dbReference type="Proteomes" id="UP000301475">
    <property type="component" value="Chromosome"/>
</dbReference>
<keyword evidence="3 7" id="KW-1133">Transmembrane helix</keyword>
<feature type="compositionally biased region" description="Basic residues" evidence="8">
    <location>
        <begin position="82"/>
        <end position="97"/>
    </location>
</feature>
<evidence type="ECO:0000256" key="4">
    <source>
        <dbReference type="ARBA" id="ARBA00023136"/>
    </source>
</evidence>
<dbReference type="KEGG" id="ruj:E5Z56_08420"/>
<dbReference type="AlphaFoldDB" id="A0A4P8XYS6"/>
<reference evidence="9 10" key="1">
    <citation type="submission" date="2019-04" db="EMBL/GenBank/DDBJ databases">
        <authorList>
            <person name="Embree M."/>
            <person name="Gaffney J.R."/>
        </authorList>
    </citation>
    <scope>NUCLEOTIDE SEQUENCE [LARGE SCALE GENOMIC DNA]</scope>
    <source>
        <strain evidence="9 10">JE7A12</strain>
    </source>
</reference>
<feature type="region of interest" description="Disordered" evidence="8">
    <location>
        <begin position="32"/>
        <end position="97"/>
    </location>
</feature>
<dbReference type="EC" id="4.2.2.29" evidence="7"/>
<dbReference type="OrthoDB" id="9814591at2"/>
<dbReference type="GO" id="GO:0008932">
    <property type="term" value="F:lytic endotransglycosylase activity"/>
    <property type="evidence" value="ECO:0007669"/>
    <property type="project" value="UniProtKB-UniRule"/>
</dbReference>